<organism evidence="2 3">
    <name type="scientific">Nocardia macrotermitis</name>
    <dbReference type="NCBI Taxonomy" id="2585198"/>
    <lineage>
        <taxon>Bacteria</taxon>
        <taxon>Bacillati</taxon>
        <taxon>Actinomycetota</taxon>
        <taxon>Actinomycetes</taxon>
        <taxon>Mycobacteriales</taxon>
        <taxon>Nocardiaceae</taxon>
        <taxon>Nocardia</taxon>
    </lineage>
</organism>
<comment type="caution">
    <text evidence="2">The sequence shown here is derived from an EMBL/GenBank/DDBJ whole genome shotgun (WGS) entry which is preliminary data.</text>
</comment>
<sequence length="189" mass="21091">MRTIVAFEHLTLDGYASSEQGTGFEWTHRAYSAELAEYTNHIQADFDTAVYGRETYLGMYEYWGSQPTADSSPHERAHAEWVNALDKIVCSTTLTSADWNNTRLVSGNLTEEFTRLKGEAGDTIAIYASPKLVHSFLDLGLIDEFRIVVHPVVVGSGTPLFPDKTALELDLIESKSFDSGAVYLRYRNA</sequence>
<accession>A0A7K0DAL0</accession>
<dbReference type="AlphaFoldDB" id="A0A7K0DAL0"/>
<keyword evidence="3" id="KW-1185">Reference proteome</keyword>
<dbReference type="InterPro" id="IPR024072">
    <property type="entry name" value="DHFR-like_dom_sf"/>
</dbReference>
<evidence type="ECO:0000313" key="3">
    <source>
        <dbReference type="Proteomes" id="UP000438448"/>
    </source>
</evidence>
<dbReference type="Proteomes" id="UP000438448">
    <property type="component" value="Unassembled WGS sequence"/>
</dbReference>
<dbReference type="PANTHER" id="PTHR38011">
    <property type="entry name" value="DIHYDROFOLATE REDUCTASE FAMILY PROTEIN (AFU_ORTHOLOGUE AFUA_8G06820)"/>
    <property type="match status" value="1"/>
</dbReference>
<dbReference type="InterPro" id="IPR002734">
    <property type="entry name" value="RibDG_C"/>
</dbReference>
<gene>
    <name evidence="2" type="primary">yyaP_3</name>
    <name evidence="2" type="ORF">NRB20_59480</name>
</gene>
<dbReference type="EMBL" id="WEGK01000015">
    <property type="protein sequence ID" value="MQY22825.1"/>
    <property type="molecule type" value="Genomic_DNA"/>
</dbReference>
<feature type="domain" description="Bacterial bifunctional deaminase-reductase C-terminal" evidence="1">
    <location>
        <begin position="3"/>
        <end position="182"/>
    </location>
</feature>
<name>A0A7K0DAL0_9NOCA</name>
<dbReference type="OrthoDB" id="7342392at2"/>
<dbReference type="SUPFAM" id="SSF53597">
    <property type="entry name" value="Dihydrofolate reductase-like"/>
    <property type="match status" value="1"/>
</dbReference>
<evidence type="ECO:0000313" key="2">
    <source>
        <dbReference type="EMBL" id="MQY22825.1"/>
    </source>
</evidence>
<dbReference type="Gene3D" id="3.40.430.10">
    <property type="entry name" value="Dihydrofolate Reductase, subunit A"/>
    <property type="match status" value="1"/>
</dbReference>
<dbReference type="Pfam" id="PF01872">
    <property type="entry name" value="RibD_C"/>
    <property type="match status" value="1"/>
</dbReference>
<dbReference type="PANTHER" id="PTHR38011:SF11">
    <property type="entry name" value="2,5-DIAMINO-6-RIBOSYLAMINO-4(3H)-PYRIMIDINONE 5'-PHOSPHATE REDUCTASE"/>
    <property type="match status" value="1"/>
</dbReference>
<protein>
    <recommendedName>
        <fullName evidence="1">Bacterial bifunctional deaminase-reductase C-terminal domain-containing protein</fullName>
    </recommendedName>
</protein>
<dbReference type="GO" id="GO:0008703">
    <property type="term" value="F:5-amino-6-(5-phosphoribosylamino)uracil reductase activity"/>
    <property type="evidence" value="ECO:0007669"/>
    <property type="project" value="InterPro"/>
</dbReference>
<proteinExistence type="predicted"/>
<dbReference type="RefSeq" id="WP_153414639.1">
    <property type="nucleotide sequence ID" value="NZ_WEGK01000015.1"/>
</dbReference>
<dbReference type="InterPro" id="IPR050765">
    <property type="entry name" value="Riboflavin_Biosynth_HTPR"/>
</dbReference>
<reference evidence="2 3" key="1">
    <citation type="submission" date="2019-10" db="EMBL/GenBank/DDBJ databases">
        <title>Nocardia macrotermitis sp. nov. and Nocardia aurantia sp. nov., isolated from the gut of fungus growing-termite Macrotermes natalensis.</title>
        <authorList>
            <person name="Benndorf R."/>
            <person name="Schwitalla J."/>
            <person name="Martin K."/>
            <person name="De Beer W."/>
            <person name="Kaster A.-K."/>
            <person name="Vollmers J."/>
            <person name="Poulsen M."/>
            <person name="Beemelmanns C."/>
        </authorList>
    </citation>
    <scope>NUCLEOTIDE SEQUENCE [LARGE SCALE GENOMIC DNA]</scope>
    <source>
        <strain evidence="2 3">RB20</strain>
    </source>
</reference>
<dbReference type="GO" id="GO:0009231">
    <property type="term" value="P:riboflavin biosynthetic process"/>
    <property type="evidence" value="ECO:0007669"/>
    <property type="project" value="InterPro"/>
</dbReference>
<evidence type="ECO:0000259" key="1">
    <source>
        <dbReference type="Pfam" id="PF01872"/>
    </source>
</evidence>